<dbReference type="Pfam" id="PF13456">
    <property type="entry name" value="RVT_3"/>
    <property type="match status" value="1"/>
</dbReference>
<reference evidence="3" key="4">
    <citation type="submission" date="2019-03" db="UniProtKB">
        <authorList>
            <consortium name="EnsemblPlants"/>
        </authorList>
    </citation>
    <scope>IDENTIFICATION</scope>
</reference>
<dbReference type="InterPro" id="IPR052929">
    <property type="entry name" value="RNase_H-like_EbsB-rel"/>
</dbReference>
<dbReference type="Pfam" id="PF13966">
    <property type="entry name" value="zf-RVT"/>
    <property type="match status" value="1"/>
</dbReference>
<reference evidence="4" key="1">
    <citation type="journal article" date="2014" name="Science">
        <title>Ancient hybridizations among the ancestral genomes of bread wheat.</title>
        <authorList>
            <consortium name="International Wheat Genome Sequencing Consortium,"/>
            <person name="Marcussen T."/>
            <person name="Sandve S.R."/>
            <person name="Heier L."/>
            <person name="Spannagl M."/>
            <person name="Pfeifer M."/>
            <person name="Jakobsen K.S."/>
            <person name="Wulff B.B."/>
            <person name="Steuernagel B."/>
            <person name="Mayer K.F."/>
            <person name="Olsen O.A."/>
        </authorList>
    </citation>
    <scope>NUCLEOTIDE SEQUENCE [LARGE SCALE GENOMIC DNA]</scope>
    <source>
        <strain evidence="4">cv. AL8/78</strain>
    </source>
</reference>
<dbReference type="InterPro" id="IPR026960">
    <property type="entry name" value="RVT-Znf"/>
</dbReference>
<name>A0A453K553_AEGTS</name>
<keyword evidence="4" id="KW-1185">Reference proteome</keyword>
<dbReference type="InterPro" id="IPR012337">
    <property type="entry name" value="RNaseH-like_sf"/>
</dbReference>
<evidence type="ECO:0008006" key="5">
    <source>
        <dbReference type="Google" id="ProtNLM"/>
    </source>
</evidence>
<dbReference type="Gene3D" id="3.30.420.10">
    <property type="entry name" value="Ribonuclease H-like superfamily/Ribonuclease H"/>
    <property type="match status" value="1"/>
</dbReference>
<dbReference type="SUPFAM" id="SSF53098">
    <property type="entry name" value="Ribonuclease H-like"/>
    <property type="match status" value="1"/>
</dbReference>
<dbReference type="GO" id="GO:0003676">
    <property type="term" value="F:nucleic acid binding"/>
    <property type="evidence" value="ECO:0007669"/>
    <property type="project" value="InterPro"/>
</dbReference>
<proteinExistence type="predicted"/>
<feature type="domain" description="Reverse transcriptase zinc-binding" evidence="2">
    <location>
        <begin position="207"/>
        <end position="306"/>
    </location>
</feature>
<protein>
    <recommendedName>
        <fullName evidence="5">RNase H type-1 domain-containing protein</fullName>
    </recommendedName>
</protein>
<sequence length="564" mass="63609">MSCFDLTKSLCEDIGKMICRYWWSQQDGKDKCHWVSWERMTKSKKEGGLGLRDLHLFNMAMLSRQSWRLLQFPDTLCATVLKAKYFPECSILEVVAQPGASYTWRSILLGRDLLKEGIVWRIGDGTSVRVWTDPWIPRGSSRQPATHQGHAIVSKVSELINPVTDQWNEALVRMLFSEEDAHSILAILLRQGMEDFISWHFDKRGQFSVKSAYQLGVAIRERSLHHDASTSAIQEQGSPLWNKLWPLGVPSKVRLFTWRLAHNSLPTRLNINRKQIELDTRCPMCLRLDEDGGHLFLKCKKVKALWRERCLEDIRVALCECKSPKEVLGQIWTLPQDKQVHVVSLLWDWWTARNKVNAGEKALSIAETSAFITKHLMDFSQDQNTTVSLAPVDPDAHVWKPPKQNFIKINFDAAFLQDTGSGAWGFIARDEAGSFIAAAAGKLDHVQNALQAEALACLKAIEGAADLGAYRIAFESDCQVLVGALKSRYYDNSYIGILLREARSLCYTSFEVSDFLFCRRTCNTAAHLLAQFGLKASVPFTIWADGAPDCVAGVVTSESARSQV</sequence>
<feature type="domain" description="RNase H type-1" evidence="1">
    <location>
        <begin position="410"/>
        <end position="532"/>
    </location>
</feature>
<evidence type="ECO:0000313" key="4">
    <source>
        <dbReference type="Proteomes" id="UP000015105"/>
    </source>
</evidence>
<dbReference type="PANTHER" id="PTHR47074">
    <property type="entry name" value="BNAC02G40300D PROTEIN"/>
    <property type="match status" value="1"/>
</dbReference>
<dbReference type="PANTHER" id="PTHR47074:SF11">
    <property type="entry name" value="REVERSE TRANSCRIPTASE-LIKE PROTEIN"/>
    <property type="match status" value="1"/>
</dbReference>
<reference evidence="3" key="5">
    <citation type="journal article" date="2021" name="G3 (Bethesda)">
        <title>Aegilops tauschii genome assembly Aet v5.0 features greater sequence contiguity and improved annotation.</title>
        <authorList>
            <person name="Wang L."/>
            <person name="Zhu T."/>
            <person name="Rodriguez J.C."/>
            <person name="Deal K.R."/>
            <person name="Dubcovsky J."/>
            <person name="McGuire P.E."/>
            <person name="Lux T."/>
            <person name="Spannagl M."/>
            <person name="Mayer K.F.X."/>
            <person name="Baldrich P."/>
            <person name="Meyers B.C."/>
            <person name="Huo N."/>
            <person name="Gu Y.Q."/>
            <person name="Zhou H."/>
            <person name="Devos K.M."/>
            <person name="Bennetzen J.L."/>
            <person name="Unver T."/>
            <person name="Budak H."/>
            <person name="Gulick P.J."/>
            <person name="Galiba G."/>
            <person name="Kalapos B."/>
            <person name="Nelson D.R."/>
            <person name="Li P."/>
            <person name="You F.M."/>
            <person name="Luo M.C."/>
            <person name="Dvorak J."/>
        </authorList>
    </citation>
    <scope>NUCLEOTIDE SEQUENCE [LARGE SCALE GENOMIC DNA]</scope>
    <source>
        <strain evidence="3">cv. AL8/78</strain>
    </source>
</reference>
<evidence type="ECO:0000259" key="1">
    <source>
        <dbReference type="Pfam" id="PF13456"/>
    </source>
</evidence>
<dbReference type="Proteomes" id="UP000015105">
    <property type="component" value="Chromosome 5D"/>
</dbReference>
<dbReference type="InterPro" id="IPR036397">
    <property type="entry name" value="RNaseH_sf"/>
</dbReference>
<organism evidence="3 4">
    <name type="scientific">Aegilops tauschii subsp. strangulata</name>
    <name type="common">Goatgrass</name>
    <dbReference type="NCBI Taxonomy" id="200361"/>
    <lineage>
        <taxon>Eukaryota</taxon>
        <taxon>Viridiplantae</taxon>
        <taxon>Streptophyta</taxon>
        <taxon>Embryophyta</taxon>
        <taxon>Tracheophyta</taxon>
        <taxon>Spermatophyta</taxon>
        <taxon>Magnoliopsida</taxon>
        <taxon>Liliopsida</taxon>
        <taxon>Poales</taxon>
        <taxon>Poaceae</taxon>
        <taxon>BOP clade</taxon>
        <taxon>Pooideae</taxon>
        <taxon>Triticodae</taxon>
        <taxon>Triticeae</taxon>
        <taxon>Triticinae</taxon>
        <taxon>Aegilops</taxon>
    </lineage>
</organism>
<dbReference type="AlphaFoldDB" id="A0A453K553"/>
<dbReference type="CDD" id="cd06222">
    <property type="entry name" value="RNase_H_like"/>
    <property type="match status" value="1"/>
</dbReference>
<dbReference type="GO" id="GO:0004523">
    <property type="term" value="F:RNA-DNA hybrid ribonuclease activity"/>
    <property type="evidence" value="ECO:0007669"/>
    <property type="project" value="InterPro"/>
</dbReference>
<dbReference type="InterPro" id="IPR044730">
    <property type="entry name" value="RNase_H-like_dom_plant"/>
</dbReference>
<reference evidence="3" key="3">
    <citation type="journal article" date="2017" name="Nature">
        <title>Genome sequence of the progenitor of the wheat D genome Aegilops tauschii.</title>
        <authorList>
            <person name="Luo M.C."/>
            <person name="Gu Y.Q."/>
            <person name="Puiu D."/>
            <person name="Wang H."/>
            <person name="Twardziok S.O."/>
            <person name="Deal K.R."/>
            <person name="Huo N."/>
            <person name="Zhu T."/>
            <person name="Wang L."/>
            <person name="Wang Y."/>
            <person name="McGuire P.E."/>
            <person name="Liu S."/>
            <person name="Long H."/>
            <person name="Ramasamy R.K."/>
            <person name="Rodriguez J.C."/>
            <person name="Van S.L."/>
            <person name="Yuan L."/>
            <person name="Wang Z."/>
            <person name="Xia Z."/>
            <person name="Xiao L."/>
            <person name="Anderson O.D."/>
            <person name="Ouyang S."/>
            <person name="Liang Y."/>
            <person name="Zimin A.V."/>
            <person name="Pertea G."/>
            <person name="Qi P."/>
            <person name="Bennetzen J.L."/>
            <person name="Dai X."/>
            <person name="Dawson M.W."/>
            <person name="Muller H.G."/>
            <person name="Kugler K."/>
            <person name="Rivarola-Duarte L."/>
            <person name="Spannagl M."/>
            <person name="Mayer K.F.X."/>
            <person name="Lu F.H."/>
            <person name="Bevan M.W."/>
            <person name="Leroy P."/>
            <person name="Li P."/>
            <person name="You F.M."/>
            <person name="Sun Q."/>
            <person name="Liu Z."/>
            <person name="Lyons E."/>
            <person name="Wicker T."/>
            <person name="Salzberg S.L."/>
            <person name="Devos K.M."/>
            <person name="Dvorak J."/>
        </authorList>
    </citation>
    <scope>NUCLEOTIDE SEQUENCE [LARGE SCALE GENOMIC DNA]</scope>
    <source>
        <strain evidence="3">cv. AL8/78</strain>
    </source>
</reference>
<dbReference type="EnsemblPlants" id="AET5Gv20287200.4">
    <property type="protein sequence ID" value="AET5Gv20287200.4"/>
    <property type="gene ID" value="AET5Gv20287200"/>
</dbReference>
<dbReference type="InterPro" id="IPR002156">
    <property type="entry name" value="RNaseH_domain"/>
</dbReference>
<dbReference type="Gramene" id="AET5Gv20287200.4">
    <property type="protein sequence ID" value="AET5Gv20287200.4"/>
    <property type="gene ID" value="AET5Gv20287200"/>
</dbReference>
<evidence type="ECO:0000259" key="2">
    <source>
        <dbReference type="Pfam" id="PF13966"/>
    </source>
</evidence>
<reference evidence="4" key="2">
    <citation type="journal article" date="2017" name="Nat. Plants">
        <title>The Aegilops tauschii genome reveals multiple impacts of transposons.</title>
        <authorList>
            <person name="Zhao G."/>
            <person name="Zou C."/>
            <person name="Li K."/>
            <person name="Wang K."/>
            <person name="Li T."/>
            <person name="Gao L."/>
            <person name="Zhang X."/>
            <person name="Wang H."/>
            <person name="Yang Z."/>
            <person name="Liu X."/>
            <person name="Jiang W."/>
            <person name="Mao L."/>
            <person name="Kong X."/>
            <person name="Jiao Y."/>
            <person name="Jia J."/>
        </authorList>
    </citation>
    <scope>NUCLEOTIDE SEQUENCE [LARGE SCALE GENOMIC DNA]</scope>
    <source>
        <strain evidence="4">cv. AL8/78</strain>
    </source>
</reference>
<accession>A0A453K553</accession>
<evidence type="ECO:0000313" key="3">
    <source>
        <dbReference type="EnsemblPlants" id="AET5Gv20287200.4"/>
    </source>
</evidence>